<sequence>MTDKDQTAPQGNEEAAVGRDAAAEKDWRAVIAATAAETPASETPAAGTEAGNDAGATDSPAPAVAETTAADAEGPDAAAADSSMSAQARRSAPAWLDGIEVAEDSVPAEVQAKRDRMAELAGQAEQLERAAKARMANRSRQAPSGARKPVAAGFFGLPGAAAVAAEEPGAAEPAEQADPALTASSRHTAGEPEQPASGAGEAAPQEPQATQAPQATQVPQAPPALRTSGPAASAEPANGEAAETAALSGPAGQADPVRGASSRNAAGEPEEPASDAGQAAPQEQQASPEPQSGQPSRATAALDAANVPNGANAAGAPANASSPEPAATSALPVVPASASGATVVEHTPTPPPVAASTPDSEGALRSAKRAGFGVAAASSDSGGEAQRRSEAREAALAAKPLLARILQTVLAIAYPFLLLIGAIKLVASPWFLWLEYNRPGFPADAYGFSAAERLTYGSYGVDYLNNTAGPEYLGSLVDASGNPLFLNTEVGHMADVKAVIAATFAAGLILLVAAALIALYLAKRYAGGIRRGLFAGAVSTIALMVVLAVLGTLNWRAFFTGFHSLFFAEGTWTFSLDDTLIRLYPTQFWVDSAISVAGLVLLVSVVTLILTWPTARRRERSRLRQEARDFGLNH</sequence>
<feature type="region of interest" description="Disordered" evidence="1">
    <location>
        <begin position="1"/>
        <end position="92"/>
    </location>
</feature>
<feature type="compositionally biased region" description="Low complexity" evidence="1">
    <location>
        <begin position="276"/>
        <end position="295"/>
    </location>
</feature>
<feature type="transmembrane region" description="Helical" evidence="2">
    <location>
        <begin position="533"/>
        <end position="555"/>
    </location>
</feature>
<keyword evidence="2" id="KW-1133">Transmembrane helix</keyword>
<organism evidence="3 4">
    <name type="scientific">Arthrobacter ginkgonis</name>
    <dbReference type="NCBI Taxonomy" id="1630594"/>
    <lineage>
        <taxon>Bacteria</taxon>
        <taxon>Bacillati</taxon>
        <taxon>Actinomycetota</taxon>
        <taxon>Actinomycetes</taxon>
        <taxon>Micrococcales</taxon>
        <taxon>Micrococcaceae</taxon>
        <taxon>Arthrobacter</taxon>
    </lineage>
</organism>
<feature type="compositionally biased region" description="Low complexity" evidence="1">
    <location>
        <begin position="32"/>
        <end position="51"/>
    </location>
</feature>
<feature type="compositionally biased region" description="Low complexity" evidence="1">
    <location>
        <begin position="198"/>
        <end position="219"/>
    </location>
</feature>
<comment type="caution">
    <text evidence="3">The sequence shown here is derived from an EMBL/GenBank/DDBJ whole genome shotgun (WGS) entry which is preliminary data.</text>
</comment>
<feature type="compositionally biased region" description="Low complexity" evidence="1">
    <location>
        <begin position="228"/>
        <end position="242"/>
    </location>
</feature>
<feature type="compositionally biased region" description="Low complexity" evidence="1">
    <location>
        <begin position="151"/>
        <end position="180"/>
    </location>
</feature>
<dbReference type="InterPro" id="IPR010178">
    <property type="entry name" value="Lit"/>
</dbReference>
<dbReference type="EMBL" id="BAABEO010000010">
    <property type="protein sequence ID" value="GAA3679227.1"/>
    <property type="molecule type" value="Genomic_DNA"/>
</dbReference>
<gene>
    <name evidence="3" type="ORF">GCM10023081_16810</name>
</gene>
<feature type="transmembrane region" description="Helical" evidence="2">
    <location>
        <begin position="409"/>
        <end position="432"/>
    </location>
</feature>
<dbReference type="RefSeq" id="WP_345150000.1">
    <property type="nucleotide sequence ID" value="NZ_BAABEO010000010.1"/>
</dbReference>
<keyword evidence="2" id="KW-0812">Transmembrane</keyword>
<feature type="compositionally biased region" description="Low complexity" evidence="1">
    <location>
        <begin position="60"/>
        <end position="92"/>
    </location>
</feature>
<protein>
    <recommendedName>
        <fullName evidence="5">TIGR01906 family membrane protein</fullName>
    </recommendedName>
</protein>
<keyword evidence="4" id="KW-1185">Reference proteome</keyword>
<dbReference type="Pfam" id="PF07314">
    <property type="entry name" value="Lit"/>
    <property type="match status" value="1"/>
</dbReference>
<evidence type="ECO:0000256" key="2">
    <source>
        <dbReference type="SAM" id="Phobius"/>
    </source>
</evidence>
<feature type="transmembrane region" description="Helical" evidence="2">
    <location>
        <begin position="498"/>
        <end position="521"/>
    </location>
</feature>
<reference evidence="4" key="1">
    <citation type="journal article" date="2019" name="Int. J. Syst. Evol. Microbiol.">
        <title>The Global Catalogue of Microorganisms (GCM) 10K type strain sequencing project: providing services to taxonomists for standard genome sequencing and annotation.</title>
        <authorList>
            <consortium name="The Broad Institute Genomics Platform"/>
            <consortium name="The Broad Institute Genome Sequencing Center for Infectious Disease"/>
            <person name="Wu L."/>
            <person name="Ma J."/>
        </authorList>
    </citation>
    <scope>NUCLEOTIDE SEQUENCE [LARGE SCALE GENOMIC DNA]</scope>
    <source>
        <strain evidence="4">JCM 30742</strain>
    </source>
</reference>
<evidence type="ECO:0000313" key="4">
    <source>
        <dbReference type="Proteomes" id="UP001500752"/>
    </source>
</evidence>
<evidence type="ECO:0000256" key="1">
    <source>
        <dbReference type="SAM" id="MobiDB-lite"/>
    </source>
</evidence>
<dbReference type="Proteomes" id="UP001500752">
    <property type="component" value="Unassembled WGS sequence"/>
</dbReference>
<evidence type="ECO:0008006" key="5">
    <source>
        <dbReference type="Google" id="ProtNLM"/>
    </source>
</evidence>
<dbReference type="NCBIfam" id="TIGR01906">
    <property type="entry name" value="integ_TIGR01906"/>
    <property type="match status" value="1"/>
</dbReference>
<feature type="region of interest" description="Disordered" evidence="1">
    <location>
        <begin position="113"/>
        <end position="365"/>
    </location>
</feature>
<feature type="transmembrane region" description="Helical" evidence="2">
    <location>
        <begin position="593"/>
        <end position="615"/>
    </location>
</feature>
<evidence type="ECO:0000313" key="3">
    <source>
        <dbReference type="EMBL" id="GAA3679227.1"/>
    </source>
</evidence>
<proteinExistence type="predicted"/>
<feature type="compositionally biased region" description="Low complexity" evidence="1">
    <location>
        <begin position="304"/>
        <end position="330"/>
    </location>
</feature>
<name>A0ABP7C7R8_9MICC</name>
<accession>A0ABP7C7R8</accession>
<keyword evidence="2" id="KW-0472">Membrane</keyword>